<feature type="domain" description="Protein kinase" evidence="1">
    <location>
        <begin position="15"/>
        <end position="163"/>
    </location>
</feature>
<organism evidence="2 3">
    <name type="scientific">Vitrella brassicaformis (strain CCMP3155)</name>
    <dbReference type="NCBI Taxonomy" id="1169540"/>
    <lineage>
        <taxon>Eukaryota</taxon>
        <taxon>Sar</taxon>
        <taxon>Alveolata</taxon>
        <taxon>Colpodellida</taxon>
        <taxon>Vitrellaceae</taxon>
        <taxon>Vitrella</taxon>
    </lineage>
</organism>
<sequence>MAHPPQVPGFINRNFDEIRYLGEGGFGVAWQAHAREPGDAVELDEDIDIHIDDEHRGPEAELVVKMNKLGQGLLDALQREHTFMDSEMFPDIKDCPNVMSSLAFKSYPEEGRGYLIMEYGGPTLSRKLWDHAQDGLPREEVKEISQQLVNAHRAQGRTTGPGR</sequence>
<gene>
    <name evidence="2" type="ORF">Vbra_2649</name>
</gene>
<dbReference type="AlphaFoldDB" id="A0A0G4G5M1"/>
<dbReference type="InParanoid" id="A0A0G4G5M1"/>
<dbReference type="PROSITE" id="PS50011">
    <property type="entry name" value="PROTEIN_KINASE_DOM"/>
    <property type="match status" value="1"/>
</dbReference>
<accession>A0A0G4G5M1</accession>
<dbReference type="GO" id="GO:0004672">
    <property type="term" value="F:protein kinase activity"/>
    <property type="evidence" value="ECO:0007669"/>
    <property type="project" value="InterPro"/>
</dbReference>
<evidence type="ECO:0000313" key="2">
    <source>
        <dbReference type="EMBL" id="CEM23358.1"/>
    </source>
</evidence>
<reference evidence="2 3" key="1">
    <citation type="submission" date="2014-11" db="EMBL/GenBank/DDBJ databases">
        <authorList>
            <person name="Zhu J."/>
            <person name="Qi W."/>
            <person name="Song R."/>
        </authorList>
    </citation>
    <scope>NUCLEOTIDE SEQUENCE [LARGE SCALE GENOMIC DNA]</scope>
</reference>
<evidence type="ECO:0000259" key="1">
    <source>
        <dbReference type="PROSITE" id="PS50011"/>
    </source>
</evidence>
<evidence type="ECO:0000313" key="3">
    <source>
        <dbReference type="Proteomes" id="UP000041254"/>
    </source>
</evidence>
<keyword evidence="3" id="KW-1185">Reference proteome</keyword>
<dbReference type="GO" id="GO:0005524">
    <property type="term" value="F:ATP binding"/>
    <property type="evidence" value="ECO:0007669"/>
    <property type="project" value="InterPro"/>
</dbReference>
<dbReference type="SUPFAM" id="SSF56112">
    <property type="entry name" value="Protein kinase-like (PK-like)"/>
    <property type="match status" value="1"/>
</dbReference>
<name>A0A0G4G5M1_VITBC</name>
<dbReference type="InterPro" id="IPR000719">
    <property type="entry name" value="Prot_kinase_dom"/>
</dbReference>
<dbReference type="InterPro" id="IPR011009">
    <property type="entry name" value="Kinase-like_dom_sf"/>
</dbReference>
<dbReference type="PhylomeDB" id="A0A0G4G5M1"/>
<dbReference type="Proteomes" id="UP000041254">
    <property type="component" value="Unassembled WGS sequence"/>
</dbReference>
<dbReference type="EMBL" id="CDMY01000565">
    <property type="protein sequence ID" value="CEM23358.1"/>
    <property type="molecule type" value="Genomic_DNA"/>
</dbReference>
<dbReference type="Gene3D" id="1.10.510.10">
    <property type="entry name" value="Transferase(Phosphotransferase) domain 1"/>
    <property type="match status" value="1"/>
</dbReference>
<proteinExistence type="predicted"/>
<dbReference type="VEuPathDB" id="CryptoDB:Vbra_2649"/>
<protein>
    <recommendedName>
        <fullName evidence="1">Protein kinase domain-containing protein</fullName>
    </recommendedName>
</protein>